<dbReference type="PANTHER" id="PTHR45730">
    <property type="entry name" value="ZINC FINGER PROTEIN JAGGED"/>
    <property type="match status" value="1"/>
</dbReference>
<evidence type="ECO:0000259" key="3">
    <source>
        <dbReference type="PROSITE" id="PS50157"/>
    </source>
</evidence>
<keyword evidence="1" id="KW-0863">Zinc-finger</keyword>
<dbReference type="InterPro" id="IPR013087">
    <property type="entry name" value="Znf_C2H2_type"/>
</dbReference>
<feature type="region of interest" description="Disordered" evidence="2">
    <location>
        <begin position="1"/>
        <end position="42"/>
    </location>
</feature>
<dbReference type="PANTHER" id="PTHR45730:SF108">
    <property type="entry name" value="PROTEIN LATE FLOWERING"/>
    <property type="match status" value="1"/>
</dbReference>
<keyword evidence="1" id="KW-0862">Zinc</keyword>
<protein>
    <recommendedName>
        <fullName evidence="3">C2H2-type domain-containing protein</fullName>
    </recommendedName>
</protein>
<dbReference type="PROSITE" id="PS50157">
    <property type="entry name" value="ZINC_FINGER_C2H2_2"/>
    <property type="match status" value="1"/>
</dbReference>
<name>A0A5P1ENR7_ASPOF</name>
<dbReference type="InterPro" id="IPR045320">
    <property type="entry name" value="JAGGED/SL1-like"/>
</dbReference>
<evidence type="ECO:0000313" key="5">
    <source>
        <dbReference type="Proteomes" id="UP000243459"/>
    </source>
</evidence>
<keyword evidence="5" id="KW-1185">Reference proteome</keyword>
<gene>
    <name evidence="4" type="ORF">A4U43_C06F18750</name>
</gene>
<accession>A0A5P1ENR7</accession>
<dbReference type="InterPro" id="IPR036236">
    <property type="entry name" value="Znf_C2H2_sf"/>
</dbReference>
<dbReference type="Gene3D" id="3.30.160.60">
    <property type="entry name" value="Classic Zinc Finger"/>
    <property type="match status" value="1"/>
</dbReference>
<evidence type="ECO:0000313" key="4">
    <source>
        <dbReference type="EMBL" id="ONK67303.1"/>
    </source>
</evidence>
<dbReference type="GO" id="GO:0008270">
    <property type="term" value="F:zinc ion binding"/>
    <property type="evidence" value="ECO:0007669"/>
    <property type="project" value="UniProtKB-KW"/>
</dbReference>
<dbReference type="PROSITE" id="PS00028">
    <property type="entry name" value="ZINC_FINGER_C2H2_1"/>
    <property type="match status" value="1"/>
</dbReference>
<sequence>MMQQEASSLAPPPANPLNLSLTLSPSHEYSSSSSSSPSWPTSTINVDGRDVRLFPCLFCNKKFLKSQALGGHQNAHKKERSVGWNAQLYYPSIHTANGHHPFAIGSHSLRANYGYGYDPDARYTGPNVECGETVMVASMAEVDRQNWERGFHQKEVDDDGSGKGYNYVGCEDASYSISGEEISETNIDLSLRL</sequence>
<dbReference type="Proteomes" id="UP000243459">
    <property type="component" value="Chromosome 6"/>
</dbReference>
<evidence type="ECO:0000256" key="1">
    <source>
        <dbReference type="PROSITE-ProRule" id="PRU00042"/>
    </source>
</evidence>
<dbReference type="GO" id="GO:0003700">
    <property type="term" value="F:DNA-binding transcription factor activity"/>
    <property type="evidence" value="ECO:0007669"/>
    <property type="project" value="InterPro"/>
</dbReference>
<dbReference type="AlphaFoldDB" id="A0A5P1ENR7"/>
<dbReference type="EMBL" id="CM007386">
    <property type="protein sequence ID" value="ONK67303.1"/>
    <property type="molecule type" value="Genomic_DNA"/>
</dbReference>
<dbReference type="OrthoDB" id="1915958at2759"/>
<evidence type="ECO:0000256" key="2">
    <source>
        <dbReference type="SAM" id="MobiDB-lite"/>
    </source>
</evidence>
<keyword evidence="1" id="KW-0479">Metal-binding</keyword>
<reference evidence="5" key="1">
    <citation type="journal article" date="2017" name="Nat. Commun.">
        <title>The asparagus genome sheds light on the origin and evolution of a young Y chromosome.</title>
        <authorList>
            <person name="Harkess A."/>
            <person name="Zhou J."/>
            <person name="Xu C."/>
            <person name="Bowers J.E."/>
            <person name="Van der Hulst R."/>
            <person name="Ayyampalayam S."/>
            <person name="Mercati F."/>
            <person name="Riccardi P."/>
            <person name="McKain M.R."/>
            <person name="Kakrana A."/>
            <person name="Tang H."/>
            <person name="Ray J."/>
            <person name="Groenendijk J."/>
            <person name="Arikit S."/>
            <person name="Mathioni S.M."/>
            <person name="Nakano M."/>
            <person name="Shan H."/>
            <person name="Telgmann-Rauber A."/>
            <person name="Kanno A."/>
            <person name="Yue Z."/>
            <person name="Chen H."/>
            <person name="Li W."/>
            <person name="Chen Y."/>
            <person name="Xu X."/>
            <person name="Zhang Y."/>
            <person name="Luo S."/>
            <person name="Chen H."/>
            <person name="Gao J."/>
            <person name="Mao Z."/>
            <person name="Pires J.C."/>
            <person name="Luo M."/>
            <person name="Kudrna D."/>
            <person name="Wing R.A."/>
            <person name="Meyers B.C."/>
            <person name="Yi K."/>
            <person name="Kong H."/>
            <person name="Lavrijsen P."/>
            <person name="Sunseri F."/>
            <person name="Falavigna A."/>
            <person name="Ye Y."/>
            <person name="Leebens-Mack J.H."/>
            <person name="Chen G."/>
        </authorList>
    </citation>
    <scope>NUCLEOTIDE SEQUENCE [LARGE SCALE GENOMIC DNA]</scope>
    <source>
        <strain evidence="5">cv. DH0086</strain>
    </source>
</reference>
<proteinExistence type="predicted"/>
<organism evidence="4 5">
    <name type="scientific">Asparagus officinalis</name>
    <name type="common">Garden asparagus</name>
    <dbReference type="NCBI Taxonomy" id="4686"/>
    <lineage>
        <taxon>Eukaryota</taxon>
        <taxon>Viridiplantae</taxon>
        <taxon>Streptophyta</taxon>
        <taxon>Embryophyta</taxon>
        <taxon>Tracheophyta</taxon>
        <taxon>Spermatophyta</taxon>
        <taxon>Magnoliopsida</taxon>
        <taxon>Liliopsida</taxon>
        <taxon>Asparagales</taxon>
        <taxon>Asparagaceae</taxon>
        <taxon>Asparagoideae</taxon>
        <taxon>Asparagus</taxon>
    </lineage>
</organism>
<dbReference type="Gramene" id="ONK67303">
    <property type="protein sequence ID" value="ONK67303"/>
    <property type="gene ID" value="A4U43_C06F18750"/>
</dbReference>
<feature type="compositionally biased region" description="Low complexity" evidence="2">
    <location>
        <begin position="16"/>
        <end position="42"/>
    </location>
</feature>
<dbReference type="SUPFAM" id="SSF57667">
    <property type="entry name" value="beta-beta-alpha zinc fingers"/>
    <property type="match status" value="1"/>
</dbReference>
<feature type="domain" description="C2H2-type" evidence="3">
    <location>
        <begin position="54"/>
        <end position="81"/>
    </location>
</feature>